<dbReference type="Gene3D" id="3.40.50.150">
    <property type="entry name" value="Vaccinia Virus protein VP39"/>
    <property type="match status" value="1"/>
</dbReference>
<dbReference type="OrthoDB" id="9760689at2"/>
<dbReference type="GeneID" id="48948240"/>
<dbReference type="EMBL" id="QFGG01000011">
    <property type="protein sequence ID" value="TID40701.1"/>
    <property type="molecule type" value="Genomic_DNA"/>
</dbReference>
<dbReference type="GO" id="GO:0032259">
    <property type="term" value="P:methylation"/>
    <property type="evidence" value="ECO:0007669"/>
    <property type="project" value="UniProtKB-KW"/>
</dbReference>
<comment type="caution">
    <text evidence="4">The sequence shown here is derived from an EMBL/GenBank/DDBJ whole genome shotgun (WGS) entry which is preliminary data.</text>
</comment>
<keyword evidence="1 4" id="KW-0808">Transferase</keyword>
<dbReference type="Proteomes" id="UP000251035">
    <property type="component" value="Unassembled WGS sequence"/>
</dbReference>
<dbReference type="InterPro" id="IPR041698">
    <property type="entry name" value="Methyltransf_25"/>
</dbReference>
<protein>
    <submittedName>
        <fullName evidence="4">Class I SAM-dependent methyltransferase</fullName>
    </submittedName>
</protein>
<dbReference type="GO" id="GO:0008168">
    <property type="term" value="F:methyltransferase activity"/>
    <property type="evidence" value="ECO:0007669"/>
    <property type="project" value="UniProtKB-KW"/>
</dbReference>
<dbReference type="Proteomes" id="UP000306421">
    <property type="component" value="Unassembled WGS sequence"/>
</dbReference>
<evidence type="ECO:0000313" key="7">
    <source>
        <dbReference type="Proteomes" id="UP000270757"/>
    </source>
</evidence>
<evidence type="ECO:0000313" key="5">
    <source>
        <dbReference type="EMBL" id="TID40701.1"/>
    </source>
</evidence>
<proteinExistence type="predicted"/>
<dbReference type="EMBL" id="QZWB01000012">
    <property type="protein sequence ID" value="RJT45207.1"/>
    <property type="molecule type" value="Genomic_DNA"/>
</dbReference>
<reference evidence="5 8" key="2">
    <citation type="submission" date="2018-04" db="EMBL/GenBank/DDBJ databases">
        <title>Whole genome sequence comparison of clinical and drinking water Legionella pneumophila isolates.</title>
        <authorList>
            <person name="Garner E."/>
        </authorList>
    </citation>
    <scope>NUCLEOTIDE SEQUENCE [LARGE SCALE GENOMIC DNA]</scope>
    <source>
        <strain evidence="5 8">WH02</strain>
    </source>
</reference>
<dbReference type="EMBL" id="QCXM01000010">
    <property type="protein sequence ID" value="PUT46461.1"/>
    <property type="molecule type" value="Genomic_DNA"/>
</dbReference>
<gene>
    <name evidence="4" type="ORF">D6J04_10870</name>
    <name evidence="3" type="ORF">DB745_10145</name>
    <name evidence="5" type="ORF">DIZ81_11255</name>
</gene>
<dbReference type="Proteomes" id="UP000270757">
    <property type="component" value="Unassembled WGS sequence"/>
</dbReference>
<evidence type="ECO:0000313" key="8">
    <source>
        <dbReference type="Proteomes" id="UP000306421"/>
    </source>
</evidence>
<evidence type="ECO:0000259" key="2">
    <source>
        <dbReference type="Pfam" id="PF13649"/>
    </source>
</evidence>
<dbReference type="InterPro" id="IPR029063">
    <property type="entry name" value="SAM-dependent_MTases_sf"/>
</dbReference>
<reference evidence="3 6" key="1">
    <citation type="submission" date="2018-04" db="EMBL/GenBank/DDBJ databases">
        <title>Whole genome sequence comparison of clinical and drinking water Legionella pneumophila isolates associated with the Flint Water Crisis.</title>
        <authorList>
            <person name="Garner E."/>
            <person name="Brown C."/>
            <person name="Schwake O."/>
            <person name="Coil D."/>
            <person name="Jospin G."/>
            <person name="Eisen J."/>
            <person name="Edwards M."/>
            <person name="Pruden A."/>
        </authorList>
    </citation>
    <scope>NUCLEOTIDE SEQUENCE [LARGE SCALE GENOMIC DNA]</scope>
    <source>
        <strain evidence="3 6">Genessee03</strain>
    </source>
</reference>
<accession>A0A3A5L6Y1</accession>
<dbReference type="RefSeq" id="WP_108294149.1">
    <property type="nucleotide sequence ID" value="NZ_CAAAIR010000012.1"/>
</dbReference>
<dbReference type="AlphaFoldDB" id="A0A3A5L6Y1"/>
<evidence type="ECO:0000313" key="6">
    <source>
        <dbReference type="Proteomes" id="UP000251035"/>
    </source>
</evidence>
<sequence length="118" mass="13583">MSSHIYRNPNKYSKNNSLQYDFAMKLLRKISLVKESHVLDIGCGDGVITNQMAEMVHEGDVTGTDISEQMIEFASKKYMDQDNLRFLTMDGSRNIFREQFDVITSLLLVLSREIVLLM</sequence>
<organism evidence="4 7">
    <name type="scientific">Legionella taurinensis</name>
    <dbReference type="NCBI Taxonomy" id="70611"/>
    <lineage>
        <taxon>Bacteria</taxon>
        <taxon>Pseudomonadati</taxon>
        <taxon>Pseudomonadota</taxon>
        <taxon>Gammaproteobacteria</taxon>
        <taxon>Legionellales</taxon>
        <taxon>Legionellaceae</taxon>
        <taxon>Legionella</taxon>
    </lineage>
</organism>
<evidence type="ECO:0000256" key="1">
    <source>
        <dbReference type="ARBA" id="ARBA00022679"/>
    </source>
</evidence>
<dbReference type="Pfam" id="PF13649">
    <property type="entry name" value="Methyltransf_25"/>
    <property type="match status" value="1"/>
</dbReference>
<keyword evidence="6" id="KW-1185">Reference proteome</keyword>
<evidence type="ECO:0000313" key="3">
    <source>
        <dbReference type="EMBL" id="PUT46461.1"/>
    </source>
</evidence>
<dbReference type="SUPFAM" id="SSF53335">
    <property type="entry name" value="S-adenosyl-L-methionine-dependent methyltransferases"/>
    <property type="match status" value="1"/>
</dbReference>
<evidence type="ECO:0000313" key="4">
    <source>
        <dbReference type="EMBL" id="RJT45207.1"/>
    </source>
</evidence>
<keyword evidence="4" id="KW-0489">Methyltransferase</keyword>
<reference evidence="4 7" key="3">
    <citation type="submission" date="2018-09" db="EMBL/GenBank/DDBJ databases">
        <title>Draft genome sequences of Legionella taurinensis isolated from water samples.</title>
        <authorList>
            <person name="Chakeri A."/>
            <person name="Allerberger F."/>
            <person name="Kundi M."/>
            <person name="Ruppitsch W."/>
            <person name="Schmid D."/>
        </authorList>
    </citation>
    <scope>NUCLEOTIDE SEQUENCE [LARGE SCALE GENOMIC DNA]</scope>
    <source>
        <strain evidence="4 7">4570-18-6</strain>
    </source>
</reference>
<dbReference type="PANTHER" id="PTHR43861">
    <property type="entry name" value="TRANS-ACONITATE 2-METHYLTRANSFERASE-RELATED"/>
    <property type="match status" value="1"/>
</dbReference>
<dbReference type="CDD" id="cd02440">
    <property type="entry name" value="AdoMet_MTases"/>
    <property type="match status" value="1"/>
</dbReference>
<feature type="domain" description="Methyltransferase" evidence="2">
    <location>
        <begin position="38"/>
        <end position="106"/>
    </location>
</feature>
<name>A0A3A5L6Y1_9GAMM</name>